<dbReference type="AlphaFoldDB" id="A0AAF5DLM6"/>
<sequence length="140" mass="16344">MHDQLLNEFIKLKTNSVGNDVCNDQLIDKSIPMDIGTRFDINNSIICRRKRKCLTIEPLKKVNTVSNTKSKCNIIYQSLQKYDCYIEIAAKNDSMDLLYTKNNPMTKYFLRLLIVGIEESIKRKKQTKKMHICNIQIINN</sequence>
<proteinExistence type="predicted"/>
<accession>A0AAF5DLM6</accession>
<organism evidence="1 2">
    <name type="scientific">Strongyloides stercoralis</name>
    <name type="common">Threadworm</name>
    <dbReference type="NCBI Taxonomy" id="6248"/>
    <lineage>
        <taxon>Eukaryota</taxon>
        <taxon>Metazoa</taxon>
        <taxon>Ecdysozoa</taxon>
        <taxon>Nematoda</taxon>
        <taxon>Chromadorea</taxon>
        <taxon>Rhabditida</taxon>
        <taxon>Tylenchina</taxon>
        <taxon>Panagrolaimomorpha</taxon>
        <taxon>Strongyloidoidea</taxon>
        <taxon>Strongyloididae</taxon>
        <taxon>Strongyloides</taxon>
    </lineage>
</organism>
<dbReference type="WBParaSite" id="TCONS_00013428.p1">
    <property type="protein sequence ID" value="TCONS_00013428.p1"/>
    <property type="gene ID" value="XLOC_009327"/>
</dbReference>
<protein>
    <submittedName>
        <fullName evidence="2">Uncharacterized protein</fullName>
    </submittedName>
</protein>
<reference evidence="2" key="1">
    <citation type="submission" date="2024-02" db="UniProtKB">
        <authorList>
            <consortium name="WormBaseParasite"/>
        </authorList>
    </citation>
    <scope>IDENTIFICATION</scope>
</reference>
<dbReference type="Proteomes" id="UP000035681">
    <property type="component" value="Unplaced"/>
</dbReference>
<keyword evidence="1" id="KW-1185">Reference proteome</keyword>
<name>A0AAF5DLM6_STRER</name>
<evidence type="ECO:0000313" key="1">
    <source>
        <dbReference type="Proteomes" id="UP000035681"/>
    </source>
</evidence>
<evidence type="ECO:0000313" key="2">
    <source>
        <dbReference type="WBParaSite" id="TCONS_00013428.p1"/>
    </source>
</evidence>